<dbReference type="EMBL" id="LLXJ01000103">
    <property type="protein sequence ID" value="PKC15057.1"/>
    <property type="molecule type" value="Genomic_DNA"/>
</dbReference>
<dbReference type="Proteomes" id="UP000232688">
    <property type="component" value="Unassembled WGS sequence"/>
</dbReference>
<sequence>MFLILLSRSRYTSEYYFFQVLLADIIAYPTRKAKVFITELNSEVDLTTLPPISTSVIYTDSSFINTSPDVSSPSMTSAWMALNDDSFILESSFACLLSTFSSILRSEITTLLYTLYALVSGFSVFLYTDYASIISLWHQYIDEPFLPDFLKQTNYLLWLSIRDLIYTNKLFKVLAHADDVLNNQVDALSKSTYISFQPTIALIVMIRSPCALEFDSLLIDDNIHHFLKSIYKAKNLLFFSSFTRFVNLGTFLSFD</sequence>
<organism evidence="1 4">
    <name type="scientific">Rhizophagus irregularis</name>
    <dbReference type="NCBI Taxonomy" id="588596"/>
    <lineage>
        <taxon>Eukaryota</taxon>
        <taxon>Fungi</taxon>
        <taxon>Fungi incertae sedis</taxon>
        <taxon>Mucoromycota</taxon>
        <taxon>Glomeromycotina</taxon>
        <taxon>Glomeromycetes</taxon>
        <taxon>Glomerales</taxon>
        <taxon>Glomeraceae</taxon>
        <taxon>Rhizophagus</taxon>
    </lineage>
</organism>
<dbReference type="EMBL" id="LLXH01000534">
    <property type="protein sequence ID" value="PKC65508.1"/>
    <property type="molecule type" value="Genomic_DNA"/>
</dbReference>
<evidence type="ECO:0000313" key="4">
    <source>
        <dbReference type="Proteomes" id="UP000232722"/>
    </source>
</evidence>
<accession>A0A2N0Q7K5</accession>
<reference evidence="2 3" key="3">
    <citation type="submission" date="2017-10" db="EMBL/GenBank/DDBJ databases">
        <title>Extensive intraspecific genome diversity in a model arbuscular mycorrhizal fungus.</title>
        <authorList>
            <person name="Chen E.C.H."/>
            <person name="Morin E."/>
            <person name="Baudet D."/>
            <person name="Noel J."/>
            <person name="Ndikumana S."/>
            <person name="Charron P."/>
            <person name="St-Onge C."/>
            <person name="Giorgi J."/>
            <person name="Grigoriev I.V."/>
            <person name="Roux C."/>
            <person name="Martin F.M."/>
            <person name="Corradi N."/>
        </authorList>
    </citation>
    <scope>NUCLEOTIDE SEQUENCE [LARGE SCALE GENOMIC DNA]</scope>
    <source>
        <strain evidence="2 3">A1</strain>
    </source>
</reference>
<dbReference type="Proteomes" id="UP000232722">
    <property type="component" value="Unassembled WGS sequence"/>
</dbReference>
<evidence type="ECO:0008006" key="5">
    <source>
        <dbReference type="Google" id="ProtNLM"/>
    </source>
</evidence>
<dbReference type="Gene3D" id="3.30.420.10">
    <property type="entry name" value="Ribonuclease H-like superfamily/Ribonuclease H"/>
    <property type="match status" value="1"/>
</dbReference>
<gene>
    <name evidence="2" type="ORF">RhiirA1_460927</name>
    <name evidence="1" type="ORF">RhiirA5_408635</name>
</gene>
<name>A0A2N0Q7K5_9GLOM</name>
<reference evidence="1 4" key="1">
    <citation type="submission" date="2016-04" db="EMBL/GenBank/DDBJ databases">
        <title>Genome analyses suggest a sexual origin of heterokaryosis in a supposedly ancient asexual fungus.</title>
        <authorList>
            <person name="Ropars J."/>
            <person name="Sedzielewska K."/>
            <person name="Noel J."/>
            <person name="Charron P."/>
            <person name="Farinelli L."/>
            <person name="Marton T."/>
            <person name="Kruger M."/>
            <person name="Pelin A."/>
            <person name="Brachmann A."/>
            <person name="Corradi N."/>
        </authorList>
    </citation>
    <scope>NUCLEOTIDE SEQUENCE [LARGE SCALE GENOMIC DNA]</scope>
    <source>
        <strain evidence="1 4">A5</strain>
    </source>
</reference>
<dbReference type="AlphaFoldDB" id="A0A2N0Q7K5"/>
<evidence type="ECO:0000313" key="1">
    <source>
        <dbReference type="EMBL" id="PKC15057.1"/>
    </source>
</evidence>
<dbReference type="InterPro" id="IPR036397">
    <property type="entry name" value="RNaseH_sf"/>
</dbReference>
<dbReference type="GO" id="GO:0003676">
    <property type="term" value="F:nucleic acid binding"/>
    <property type="evidence" value="ECO:0007669"/>
    <property type="project" value="InterPro"/>
</dbReference>
<dbReference type="VEuPathDB" id="FungiDB:RhiirA1_460927"/>
<evidence type="ECO:0000313" key="2">
    <source>
        <dbReference type="EMBL" id="PKC65508.1"/>
    </source>
</evidence>
<comment type="caution">
    <text evidence="1">The sequence shown here is derived from an EMBL/GenBank/DDBJ whole genome shotgun (WGS) entry which is preliminary data.</text>
</comment>
<evidence type="ECO:0000313" key="3">
    <source>
        <dbReference type="Proteomes" id="UP000232688"/>
    </source>
</evidence>
<protein>
    <recommendedName>
        <fullName evidence="5">RNase H type-1 domain-containing protein</fullName>
    </recommendedName>
</protein>
<dbReference type="SUPFAM" id="SSF53098">
    <property type="entry name" value="Ribonuclease H-like"/>
    <property type="match status" value="1"/>
</dbReference>
<dbReference type="InterPro" id="IPR012337">
    <property type="entry name" value="RNaseH-like_sf"/>
</dbReference>
<reference evidence="1 4" key="2">
    <citation type="submission" date="2017-09" db="EMBL/GenBank/DDBJ databases">
        <title>Extensive intraspecific genome diversity in a model arbuscular mycorrhizal fungus.</title>
        <authorList>
            <person name="Chen E.C."/>
            <person name="Morin E."/>
            <person name="Beaudet D."/>
            <person name="Noel J."/>
            <person name="Ndikumana S."/>
            <person name="Charron P."/>
            <person name="St-Onge C."/>
            <person name="Giorgi J."/>
            <person name="Grigoriev I.V."/>
            <person name="Roux C."/>
            <person name="Martin F.M."/>
            <person name="Corradi N."/>
        </authorList>
    </citation>
    <scope>NUCLEOTIDE SEQUENCE [LARGE SCALE GENOMIC DNA]</scope>
    <source>
        <strain evidence="1 4">A5</strain>
    </source>
</reference>
<proteinExistence type="predicted"/>
<reference evidence="2 3" key="4">
    <citation type="submission" date="2017-10" db="EMBL/GenBank/DDBJ databases">
        <title>Genome analyses suggest a sexual origin of heterokaryosis in a supposedly ancient asexual fungus.</title>
        <authorList>
            <person name="Corradi N."/>
            <person name="Sedzielewska K."/>
            <person name="Noel J."/>
            <person name="Charron P."/>
            <person name="Farinelli L."/>
            <person name="Marton T."/>
            <person name="Kruger M."/>
            <person name="Pelin A."/>
            <person name="Brachmann A."/>
            <person name="Corradi N."/>
        </authorList>
    </citation>
    <scope>NUCLEOTIDE SEQUENCE [LARGE SCALE GENOMIC DNA]</scope>
    <source>
        <strain evidence="2 3">A1</strain>
    </source>
</reference>